<accession>A0A8H3EGD2</accession>
<comment type="caution">
    <text evidence="2">The sequence shown here is derived from an EMBL/GenBank/DDBJ whole genome shotgun (WGS) entry which is preliminary data.</text>
</comment>
<evidence type="ECO:0000313" key="2">
    <source>
        <dbReference type="EMBL" id="CAF9906701.1"/>
    </source>
</evidence>
<protein>
    <submittedName>
        <fullName evidence="2">Uncharacterized protein</fullName>
    </submittedName>
</protein>
<feature type="region of interest" description="Disordered" evidence="1">
    <location>
        <begin position="1"/>
        <end position="203"/>
    </location>
</feature>
<feature type="compositionally biased region" description="Polar residues" evidence="1">
    <location>
        <begin position="161"/>
        <end position="175"/>
    </location>
</feature>
<reference evidence="2" key="1">
    <citation type="submission" date="2021-03" db="EMBL/GenBank/DDBJ databases">
        <authorList>
            <person name="Tagirdzhanova G."/>
        </authorList>
    </citation>
    <scope>NUCLEOTIDE SEQUENCE</scope>
</reference>
<dbReference type="Proteomes" id="UP000664169">
    <property type="component" value="Unassembled WGS sequence"/>
</dbReference>
<feature type="compositionally biased region" description="Polar residues" evidence="1">
    <location>
        <begin position="19"/>
        <end position="31"/>
    </location>
</feature>
<gene>
    <name evidence="2" type="ORF">GOMPHAMPRED_004884</name>
</gene>
<evidence type="ECO:0000313" key="3">
    <source>
        <dbReference type="Proteomes" id="UP000664169"/>
    </source>
</evidence>
<organism evidence="2 3">
    <name type="scientific">Gomphillus americanus</name>
    <dbReference type="NCBI Taxonomy" id="1940652"/>
    <lineage>
        <taxon>Eukaryota</taxon>
        <taxon>Fungi</taxon>
        <taxon>Dikarya</taxon>
        <taxon>Ascomycota</taxon>
        <taxon>Pezizomycotina</taxon>
        <taxon>Lecanoromycetes</taxon>
        <taxon>OSLEUM clade</taxon>
        <taxon>Ostropomycetidae</taxon>
        <taxon>Ostropales</taxon>
        <taxon>Graphidaceae</taxon>
        <taxon>Gomphilloideae</taxon>
        <taxon>Gomphillus</taxon>
    </lineage>
</organism>
<proteinExistence type="predicted"/>
<dbReference type="OrthoDB" id="5397183at2759"/>
<dbReference type="AlphaFoldDB" id="A0A8H3EGD2"/>
<keyword evidence="3" id="KW-1185">Reference proteome</keyword>
<name>A0A8H3EGD2_9LECA</name>
<feature type="compositionally biased region" description="Polar residues" evidence="1">
    <location>
        <begin position="93"/>
        <end position="107"/>
    </location>
</feature>
<evidence type="ECO:0000256" key="1">
    <source>
        <dbReference type="SAM" id="MobiDB-lite"/>
    </source>
</evidence>
<dbReference type="EMBL" id="CAJPDQ010000003">
    <property type="protein sequence ID" value="CAF9906701.1"/>
    <property type="molecule type" value="Genomic_DNA"/>
</dbReference>
<sequence>MEKSSNNVNAAPMTPGFTPINNPSSISSRQRPGQLELEVSSIEPPKKRRKKEKLESLPTPPKTTKPGRKTSVKKNETAKAKRIQNVKAVAPKQSPTSTTTKESSILSEKTKSKLNAFRYSALPTPASDTELHKSGKENQSPGSLRDGGTVEPHSDTDEQSDTTLSSDLWRNQQPSPEYPWLYAPRPKAGNSVERAASTSDHQSESSVLLAQLLQPEAQIHTTLADDNLINDEELEILLDGVTGDGLVDMATRESIFNIAQKSPNIRDIHERNFNIWEEEDFPLDEDDLQILYESTCLIDPTTKAANVTTEKTLVKDATTQQQPKSFSHKDVKSCSEQSIEPVKASLIPKENPDFDEPEFEDMINLLAALPGNPIPNQVEPEENSDWCSLDETLVPSPTTSLHTIQGSPLKPTQPKQDVLSRFVRAPHPPALQTPSPIQGLSPESRVLTCFRIGEAVNATARAQREGCKVLIELYARVHHSIRAGPVQTFRIVDLWSNPDKLGIVLEGRWVGWEKSELWKKDGEIFWEEGLQRTASHLDDKEKRYARKCRLVGSLERRAGGGYLVNILNLWEAAWDDIAFAKGLVFEPSELE</sequence>